<dbReference type="InterPro" id="IPR036866">
    <property type="entry name" value="RibonucZ/Hydroxyglut_hydro"/>
</dbReference>
<feature type="domain" description="Metallo-beta-lactamase" evidence="1">
    <location>
        <begin position="101"/>
        <end position="298"/>
    </location>
</feature>
<organism evidence="2 3">
    <name type="scientific">Flammeovirga kamogawensis</name>
    <dbReference type="NCBI Taxonomy" id="373891"/>
    <lineage>
        <taxon>Bacteria</taxon>
        <taxon>Pseudomonadati</taxon>
        <taxon>Bacteroidota</taxon>
        <taxon>Cytophagia</taxon>
        <taxon>Cytophagales</taxon>
        <taxon>Flammeovirgaceae</taxon>
        <taxon>Flammeovirga</taxon>
    </lineage>
</organism>
<dbReference type="Gene3D" id="3.60.15.10">
    <property type="entry name" value="Ribonuclease Z/Hydroxyacylglutathione hydrolase-like"/>
    <property type="match status" value="1"/>
</dbReference>
<keyword evidence="3" id="KW-1185">Reference proteome</keyword>
<dbReference type="InterPro" id="IPR001279">
    <property type="entry name" value="Metallo-B-lactamas"/>
</dbReference>
<proteinExistence type="predicted"/>
<dbReference type="Proteomes" id="UP000682802">
    <property type="component" value="Chromosome 1"/>
</dbReference>
<dbReference type="Pfam" id="PF12706">
    <property type="entry name" value="Lactamase_B_2"/>
    <property type="match status" value="1"/>
</dbReference>
<dbReference type="PANTHER" id="PTHR15032:SF4">
    <property type="entry name" value="N-ACYL-PHOSPHATIDYLETHANOLAMINE-HYDROLYZING PHOSPHOLIPASE D"/>
    <property type="match status" value="1"/>
</dbReference>
<accession>A0ABX8GU37</accession>
<evidence type="ECO:0000313" key="2">
    <source>
        <dbReference type="EMBL" id="QWG06934.1"/>
    </source>
</evidence>
<dbReference type="EMBL" id="CP076128">
    <property type="protein sequence ID" value="QWG06934.1"/>
    <property type="molecule type" value="Genomic_DNA"/>
</dbReference>
<evidence type="ECO:0000259" key="1">
    <source>
        <dbReference type="Pfam" id="PF12706"/>
    </source>
</evidence>
<dbReference type="PIRSF" id="PIRSF038896">
    <property type="entry name" value="NAPE-PLD"/>
    <property type="match status" value="1"/>
</dbReference>
<sequence length="351" mass="40223">MLHLFSQQFGGPFSIEEQKKLEKSKNWKDGKFENLELTTMNINLKTIPGLLKAQLTNRAARAPKENLPICPLDKKKFESTPDIPKCVWYGHSCALLQIEGTTILIDPMLGPDASPIGPVTTKRFSENSLDIIDQFPEIDVLMLTHDHYDHLDLASITKLKTKVRKYIVGLGSKRHLIKWGINANLITEMDWWDTTLFEGIEITYTPSRHFSGRGLTDRAKSLWGGWTFITANTRIYWSGDGGYGDHFKEIGDKLGPFDWGFMENGQYNENWHSIHMYPEESVQAALDAKVENALPVHWGGFVLALHPWKEPIERFIIEAKKKDLKFFTPKIGEVVTLGKEDKHTNWWDKLD</sequence>
<gene>
    <name evidence="2" type="ORF">KM029_16735</name>
</gene>
<dbReference type="PANTHER" id="PTHR15032">
    <property type="entry name" value="N-ACYL-PHOSPHATIDYLETHANOLAMINE-HYDROLYZING PHOSPHOLIPASE D"/>
    <property type="match status" value="1"/>
</dbReference>
<protein>
    <submittedName>
        <fullName evidence="2">MBL fold metallo-hydrolase</fullName>
    </submittedName>
</protein>
<reference evidence="2 3" key="1">
    <citation type="submission" date="2021-05" db="EMBL/GenBank/DDBJ databases">
        <title>Comparative genomic studies on the polysaccharide-degrading batcterial strains of the Flammeovirga genus.</title>
        <authorList>
            <person name="Zewei F."/>
            <person name="Zheng Z."/>
            <person name="Yu L."/>
            <person name="Ruyue G."/>
            <person name="Yanhong M."/>
            <person name="Yuanyuan C."/>
            <person name="Jingyan G."/>
            <person name="Wenjun H."/>
        </authorList>
    </citation>
    <scope>NUCLEOTIDE SEQUENCE [LARGE SCALE GENOMIC DNA]</scope>
    <source>
        <strain evidence="2 3">YS10</strain>
    </source>
</reference>
<evidence type="ECO:0000313" key="3">
    <source>
        <dbReference type="Proteomes" id="UP000682802"/>
    </source>
</evidence>
<name>A0ABX8GU37_9BACT</name>
<dbReference type="SUPFAM" id="SSF56281">
    <property type="entry name" value="Metallo-hydrolase/oxidoreductase"/>
    <property type="match status" value="1"/>
</dbReference>
<dbReference type="RefSeq" id="WP_144074335.1">
    <property type="nucleotide sequence ID" value="NZ_CP076128.1"/>
</dbReference>
<dbReference type="InterPro" id="IPR024884">
    <property type="entry name" value="NAPE-PLD"/>
</dbReference>